<protein>
    <submittedName>
        <fullName evidence="2">Uncharacterized protein</fullName>
    </submittedName>
</protein>
<accession>A0A182MDN6</accession>
<proteinExistence type="predicted"/>
<sequence length="117" mass="13114">MNIARTHKRTYQPLAQNDFDDAQYQVSGGSSDSEPEGDDPEAALTTGRRWLRSTNGTIVDIDPLQAGKQTDMYKCSNRNGTCDRQFTLLQQCSNETLPISAWCSLRAVRFRVAKVRA</sequence>
<feature type="region of interest" description="Disordered" evidence="1">
    <location>
        <begin position="1"/>
        <end position="49"/>
    </location>
</feature>
<keyword evidence="3" id="KW-1185">Reference proteome</keyword>
<dbReference type="EMBL" id="AXCM01004742">
    <property type="status" value="NOT_ANNOTATED_CDS"/>
    <property type="molecule type" value="Genomic_DNA"/>
</dbReference>
<dbReference type="VEuPathDB" id="VectorBase:ACUA015721"/>
<reference evidence="3" key="1">
    <citation type="submission" date="2013-09" db="EMBL/GenBank/DDBJ databases">
        <title>The Genome Sequence of Anopheles culicifacies species A.</title>
        <authorList>
            <consortium name="The Broad Institute Genomics Platform"/>
            <person name="Neafsey D.E."/>
            <person name="Besansky N."/>
            <person name="Howell P."/>
            <person name="Walton C."/>
            <person name="Young S.K."/>
            <person name="Zeng Q."/>
            <person name="Gargeya S."/>
            <person name="Fitzgerald M."/>
            <person name="Haas B."/>
            <person name="Abouelleil A."/>
            <person name="Allen A.W."/>
            <person name="Alvarado L."/>
            <person name="Arachchi H.M."/>
            <person name="Berlin A.M."/>
            <person name="Chapman S.B."/>
            <person name="Gainer-Dewar J."/>
            <person name="Goldberg J."/>
            <person name="Griggs A."/>
            <person name="Gujja S."/>
            <person name="Hansen M."/>
            <person name="Howarth C."/>
            <person name="Imamovic A."/>
            <person name="Ireland A."/>
            <person name="Larimer J."/>
            <person name="McCowan C."/>
            <person name="Murphy C."/>
            <person name="Pearson M."/>
            <person name="Poon T.W."/>
            <person name="Priest M."/>
            <person name="Roberts A."/>
            <person name="Saif S."/>
            <person name="Shea T."/>
            <person name="Sisk P."/>
            <person name="Sykes S."/>
            <person name="Wortman J."/>
            <person name="Nusbaum C."/>
            <person name="Birren B."/>
        </authorList>
    </citation>
    <scope>NUCLEOTIDE SEQUENCE [LARGE SCALE GENOMIC DNA]</scope>
    <source>
        <strain evidence="3">A-37</strain>
    </source>
</reference>
<evidence type="ECO:0000256" key="1">
    <source>
        <dbReference type="SAM" id="MobiDB-lite"/>
    </source>
</evidence>
<feature type="compositionally biased region" description="Basic residues" evidence="1">
    <location>
        <begin position="1"/>
        <end position="10"/>
    </location>
</feature>
<reference evidence="2" key="2">
    <citation type="submission" date="2020-05" db="UniProtKB">
        <authorList>
            <consortium name="EnsemblMetazoa"/>
        </authorList>
    </citation>
    <scope>IDENTIFICATION</scope>
    <source>
        <strain evidence="2">A-37</strain>
    </source>
</reference>
<evidence type="ECO:0000313" key="2">
    <source>
        <dbReference type="EnsemblMetazoa" id="ACUA015721-PA"/>
    </source>
</evidence>
<name>A0A182MDN6_9DIPT</name>
<dbReference type="Proteomes" id="UP000075883">
    <property type="component" value="Unassembled WGS sequence"/>
</dbReference>
<dbReference type="AlphaFoldDB" id="A0A182MDN6"/>
<dbReference type="EnsemblMetazoa" id="ACUA015721-RA">
    <property type="protein sequence ID" value="ACUA015721-PA"/>
    <property type="gene ID" value="ACUA015721"/>
</dbReference>
<evidence type="ECO:0000313" key="3">
    <source>
        <dbReference type="Proteomes" id="UP000075883"/>
    </source>
</evidence>
<organism evidence="2 3">
    <name type="scientific">Anopheles culicifacies</name>
    <dbReference type="NCBI Taxonomy" id="139723"/>
    <lineage>
        <taxon>Eukaryota</taxon>
        <taxon>Metazoa</taxon>
        <taxon>Ecdysozoa</taxon>
        <taxon>Arthropoda</taxon>
        <taxon>Hexapoda</taxon>
        <taxon>Insecta</taxon>
        <taxon>Pterygota</taxon>
        <taxon>Neoptera</taxon>
        <taxon>Endopterygota</taxon>
        <taxon>Diptera</taxon>
        <taxon>Nematocera</taxon>
        <taxon>Culicoidea</taxon>
        <taxon>Culicidae</taxon>
        <taxon>Anophelinae</taxon>
        <taxon>Anopheles</taxon>
        <taxon>culicifacies species complex</taxon>
    </lineage>
</organism>